<dbReference type="InterPro" id="IPR012910">
    <property type="entry name" value="Plug_dom"/>
</dbReference>
<accession>A0A1W2EL86</accession>
<keyword evidence="7 10" id="KW-0472">Membrane</keyword>
<evidence type="ECO:0000256" key="3">
    <source>
        <dbReference type="ARBA" id="ARBA00022452"/>
    </source>
</evidence>
<evidence type="ECO:0000259" key="14">
    <source>
        <dbReference type="Pfam" id="PF07715"/>
    </source>
</evidence>
<dbReference type="GO" id="GO:0044718">
    <property type="term" value="P:siderophore transmembrane transport"/>
    <property type="evidence" value="ECO:0007669"/>
    <property type="project" value="TreeGrafter"/>
</dbReference>
<dbReference type="EMBL" id="FWXI01000025">
    <property type="protein sequence ID" value="SMD10056.1"/>
    <property type="molecule type" value="Genomic_DNA"/>
</dbReference>
<evidence type="ECO:0000256" key="2">
    <source>
        <dbReference type="ARBA" id="ARBA00022448"/>
    </source>
</evidence>
<evidence type="ECO:0000256" key="12">
    <source>
        <dbReference type="SAM" id="SignalP"/>
    </source>
</evidence>
<keyword evidence="3 10" id="KW-1134">Transmembrane beta strand</keyword>
<dbReference type="STRING" id="112901.SAMN04488500_12563"/>
<keyword evidence="8" id="KW-0675">Receptor</keyword>
<dbReference type="GO" id="GO:0015344">
    <property type="term" value="F:siderophore uptake transmembrane transporter activity"/>
    <property type="evidence" value="ECO:0007669"/>
    <property type="project" value="TreeGrafter"/>
</dbReference>
<feature type="chain" id="PRO_5012280677" evidence="12">
    <location>
        <begin position="32"/>
        <end position="663"/>
    </location>
</feature>
<evidence type="ECO:0000256" key="6">
    <source>
        <dbReference type="ARBA" id="ARBA00023077"/>
    </source>
</evidence>
<dbReference type="CDD" id="cd01347">
    <property type="entry name" value="ligand_gated_channel"/>
    <property type="match status" value="1"/>
</dbReference>
<evidence type="ECO:0000256" key="8">
    <source>
        <dbReference type="ARBA" id="ARBA00023170"/>
    </source>
</evidence>
<dbReference type="AlphaFoldDB" id="A0A1W2EL86"/>
<feature type="signal peptide" evidence="12">
    <location>
        <begin position="1"/>
        <end position="31"/>
    </location>
</feature>
<evidence type="ECO:0000256" key="4">
    <source>
        <dbReference type="ARBA" id="ARBA00022692"/>
    </source>
</evidence>
<dbReference type="Pfam" id="PF00593">
    <property type="entry name" value="TonB_dep_Rec_b-barrel"/>
    <property type="match status" value="1"/>
</dbReference>
<dbReference type="SUPFAM" id="SSF56935">
    <property type="entry name" value="Porins"/>
    <property type="match status" value="1"/>
</dbReference>
<dbReference type="InterPro" id="IPR039426">
    <property type="entry name" value="TonB-dep_rcpt-like"/>
</dbReference>
<dbReference type="GO" id="GO:0009279">
    <property type="term" value="C:cell outer membrane"/>
    <property type="evidence" value="ECO:0007669"/>
    <property type="project" value="UniProtKB-SubCell"/>
</dbReference>
<dbReference type="InterPro" id="IPR037066">
    <property type="entry name" value="Plug_dom_sf"/>
</dbReference>
<evidence type="ECO:0000313" key="15">
    <source>
        <dbReference type="EMBL" id="SMD10056.1"/>
    </source>
</evidence>
<comment type="similarity">
    <text evidence="10 11">Belongs to the TonB-dependent receptor family.</text>
</comment>
<dbReference type="Proteomes" id="UP000192738">
    <property type="component" value="Unassembled WGS sequence"/>
</dbReference>
<reference evidence="15 16" key="1">
    <citation type="submission" date="2017-04" db="EMBL/GenBank/DDBJ databases">
        <authorList>
            <person name="Afonso C.L."/>
            <person name="Miller P.J."/>
            <person name="Scott M.A."/>
            <person name="Spackman E."/>
            <person name="Goraichik I."/>
            <person name="Dimitrov K.M."/>
            <person name="Suarez D.L."/>
            <person name="Swayne D.E."/>
        </authorList>
    </citation>
    <scope>NUCLEOTIDE SEQUENCE [LARGE SCALE GENOMIC DNA]</scope>
    <source>
        <strain evidence="15 16">DSM 5090</strain>
    </source>
</reference>
<dbReference type="PROSITE" id="PS52016">
    <property type="entry name" value="TONB_DEPENDENT_REC_3"/>
    <property type="match status" value="1"/>
</dbReference>
<keyword evidence="4 10" id="KW-0812">Transmembrane</keyword>
<sequence>MNKKKMVKQNSVLYVLIAGAMLCQMPCIVQAEQDTESQQYSFDQVVVTANRVPTPVGKVAANVTVINREQIENGHYTNLADLLRETNGNIISDKGFGSAKQTIRLNGDDRVLVMIDGRRINRQEGAGTGRAGVDFSTIVSLANIECIEIVKGGASALYGSDAVGGVINIITRKGKENKTTLDMATGSWGLRNYSFSTQGSEKGLSWFITADRKNQAYAKYNVLNPALVTDSGSGDSIQRPNSKFEEQGFTMRLDKEIDNNRSVTFNFEHWDNKGGQPDSYYYPLTDKAAHLSNNVALTYNFDQDEDVPGFIRLYTNYTHQSSQGTYKSRTQGFQYQTGWQLDSKNKLIAGVEGEKGEVLESSSYDGTINYKDKSVTNTAAYLQDIYNLSDKWIVAPGLRYDYHSKFGGQTSPKLSVNYSADSTTDWYVSYNRVFKAPTMDDLYYYTAPHPVWGAGMYGNTNLKPEKGYVISAGVNKKISDSTVFKANYFVSKLTDAIAWAADDPSDWMSDWRVQNINEQKKHGIELDLNHQFSPKYYTALGYSYVKVEEKAADSDYAVDKTNSQPNGYRVKVGYNDTQWDVNVSGQGVSGRDTSRFITSNYWVWNLAANYKVDQNTGIYFNVFNLGDKAYEVISSGTLSSAGDSRGAYPMRGRHYQLGVKYSF</sequence>
<feature type="domain" description="TonB-dependent receptor plug" evidence="14">
    <location>
        <begin position="58"/>
        <end position="166"/>
    </location>
</feature>
<evidence type="ECO:0000256" key="7">
    <source>
        <dbReference type="ARBA" id="ARBA00023136"/>
    </source>
</evidence>
<keyword evidence="2 10" id="KW-0813">Transport</keyword>
<dbReference type="Gene3D" id="2.40.170.20">
    <property type="entry name" value="TonB-dependent receptor, beta-barrel domain"/>
    <property type="match status" value="1"/>
</dbReference>
<keyword evidence="16" id="KW-1185">Reference proteome</keyword>
<dbReference type="PANTHER" id="PTHR30069">
    <property type="entry name" value="TONB-DEPENDENT OUTER MEMBRANE RECEPTOR"/>
    <property type="match status" value="1"/>
</dbReference>
<dbReference type="Pfam" id="PF07715">
    <property type="entry name" value="Plug"/>
    <property type="match status" value="1"/>
</dbReference>
<dbReference type="RefSeq" id="WP_084577964.1">
    <property type="nucleotide sequence ID" value="NZ_CP155572.1"/>
</dbReference>
<evidence type="ECO:0000256" key="1">
    <source>
        <dbReference type="ARBA" id="ARBA00004571"/>
    </source>
</evidence>
<evidence type="ECO:0000256" key="10">
    <source>
        <dbReference type="PROSITE-ProRule" id="PRU01360"/>
    </source>
</evidence>
<dbReference type="PANTHER" id="PTHR30069:SF29">
    <property type="entry name" value="HEMOGLOBIN AND HEMOGLOBIN-HAPTOGLOBIN-BINDING PROTEIN 1-RELATED"/>
    <property type="match status" value="1"/>
</dbReference>
<protein>
    <submittedName>
        <fullName evidence="15">Vitamin B12 transporter</fullName>
    </submittedName>
</protein>
<evidence type="ECO:0000256" key="9">
    <source>
        <dbReference type="ARBA" id="ARBA00023237"/>
    </source>
</evidence>
<evidence type="ECO:0000313" key="16">
    <source>
        <dbReference type="Proteomes" id="UP000192738"/>
    </source>
</evidence>
<gene>
    <name evidence="15" type="ORF">SAMN04488500_12563</name>
</gene>
<evidence type="ECO:0000259" key="13">
    <source>
        <dbReference type="Pfam" id="PF00593"/>
    </source>
</evidence>
<name>A0A1W2EL86_9FIRM</name>
<comment type="subcellular location">
    <subcellularLocation>
        <location evidence="1 10">Cell outer membrane</location>
        <topology evidence="1 10">Multi-pass membrane protein</topology>
    </subcellularLocation>
</comment>
<dbReference type="Gene3D" id="2.170.130.10">
    <property type="entry name" value="TonB-dependent receptor, plug domain"/>
    <property type="match status" value="1"/>
</dbReference>
<keyword evidence="5 12" id="KW-0732">Signal</keyword>
<feature type="domain" description="TonB-dependent receptor-like beta-barrel" evidence="13">
    <location>
        <begin position="235"/>
        <end position="625"/>
    </location>
</feature>
<dbReference type="InterPro" id="IPR000531">
    <property type="entry name" value="Beta-barrel_TonB"/>
</dbReference>
<keyword evidence="9 10" id="KW-0998">Cell outer membrane</keyword>
<proteinExistence type="inferred from homology"/>
<evidence type="ECO:0000256" key="11">
    <source>
        <dbReference type="RuleBase" id="RU003357"/>
    </source>
</evidence>
<organism evidence="15 16">
    <name type="scientific">Sporomusa malonica</name>
    <dbReference type="NCBI Taxonomy" id="112901"/>
    <lineage>
        <taxon>Bacteria</taxon>
        <taxon>Bacillati</taxon>
        <taxon>Bacillota</taxon>
        <taxon>Negativicutes</taxon>
        <taxon>Selenomonadales</taxon>
        <taxon>Sporomusaceae</taxon>
        <taxon>Sporomusa</taxon>
    </lineage>
</organism>
<dbReference type="InterPro" id="IPR036942">
    <property type="entry name" value="Beta-barrel_TonB_sf"/>
</dbReference>
<keyword evidence="6 11" id="KW-0798">TonB box</keyword>
<dbReference type="OrthoDB" id="337377at2"/>
<evidence type="ECO:0000256" key="5">
    <source>
        <dbReference type="ARBA" id="ARBA00022729"/>
    </source>
</evidence>